<evidence type="ECO:0000313" key="1">
    <source>
        <dbReference type="EMBL" id="SVA12566.1"/>
    </source>
</evidence>
<accession>A0A381T8R0</accession>
<name>A0A381T8R0_9ZZZZ</name>
<reference evidence="1" key="1">
    <citation type="submission" date="2018-05" db="EMBL/GenBank/DDBJ databases">
        <authorList>
            <person name="Lanie J.A."/>
            <person name="Ng W.-L."/>
            <person name="Kazmierczak K.M."/>
            <person name="Andrzejewski T.M."/>
            <person name="Davidsen T.M."/>
            <person name="Wayne K.J."/>
            <person name="Tettelin H."/>
            <person name="Glass J.I."/>
            <person name="Rusch D."/>
            <person name="Podicherti R."/>
            <person name="Tsui H.-C.T."/>
            <person name="Winkler M.E."/>
        </authorList>
    </citation>
    <scope>NUCLEOTIDE SEQUENCE</scope>
</reference>
<dbReference type="AlphaFoldDB" id="A0A381T8R0"/>
<gene>
    <name evidence="1" type="ORF">METZ01_LOCUS65420</name>
</gene>
<dbReference type="EMBL" id="UINC01004202">
    <property type="protein sequence ID" value="SVA12566.1"/>
    <property type="molecule type" value="Genomic_DNA"/>
</dbReference>
<organism evidence="1">
    <name type="scientific">marine metagenome</name>
    <dbReference type="NCBI Taxonomy" id="408172"/>
    <lineage>
        <taxon>unclassified sequences</taxon>
        <taxon>metagenomes</taxon>
        <taxon>ecological metagenomes</taxon>
    </lineage>
</organism>
<protein>
    <submittedName>
        <fullName evidence="1">Uncharacterized protein</fullName>
    </submittedName>
</protein>
<proteinExistence type="predicted"/>
<sequence>MANRIPLVVDILDSNKIKELPVGDNLDLGGAGVTNAGTINATDVRINNVSFNNPFSGDYNDLTNKPQIPEVPSALSAFANDQGFLSTVVTDDVVELGGATNKWHTNSRVDARIQAAQLQSLNNVTATTAADDGKVLYYDHASGTFKYTATTTEVDTIDTVLSRGNTTTRDIKTTGKVYFANKFDTEEDLFAVSPSIYHGMFAHVHATGKAYFAHHDGWFALVKEGDGLTAIQVAADDSTIRTVSTGESIKFAGGTGISTASDAEGNITFNVGNIGDLVDVGVAGATNGQVLTFDSGAGTWGPGSVASPNNIDDLTDVDTTTISPVDDYVLSFKSATSKWEPRQLNNVDAATVTTVANSTAAAQFVTFVGTGDSNGQSLRTDASITYNPNTNVLSATSISATTFNATNLNITGSISNGVNEVTFATDLKLGSANEVRWYDTNNTNYMGFKAPTDVTTTKTFTWPDGDGTNGQVLTTDGAETLSWVSAASGDPNEDSFKTIEVSGQSDVVADSTTDTLTLVAGANMTITTSGDEITFVASGGGGGGTPGGADTQVQFNDASSFGGDAGLLYNKTTDTLTGVNIVATKITADEVVSSGAGIPTITSASNLILDAANAVVIQKAPLRVGSFDNDGIAGIVGQGGDVIYNSSAKQLVFSDGTSWIPTSDNFTFSVGADDSTLRPISKDESIKFIGGTGITTASDAEGNITFTGSSGASSIDGLTDAISGAANFTNSIKLGDATTGTLNAAEKNTIVGFEAGGSLTDADSNVLIGFQAGKNLDAGSSNTILGSYTATAGETGVVVVAAGTSERLRISATGLLRIAGGSDVDLGGTDGYVLRYRDSDGKWLGQLPGLSYSVINFGTTAFRWTGPGVPSSADNPTMTLYKGFSYTIINEASTNHPIEIRVSAGGSAYTTGVSGSTSGTQLFTVPMDAPSTLVYQCTLHSAMVGDIVIA</sequence>